<organism evidence="1 2">
    <name type="scientific">Lactuca virosa</name>
    <dbReference type="NCBI Taxonomy" id="75947"/>
    <lineage>
        <taxon>Eukaryota</taxon>
        <taxon>Viridiplantae</taxon>
        <taxon>Streptophyta</taxon>
        <taxon>Embryophyta</taxon>
        <taxon>Tracheophyta</taxon>
        <taxon>Spermatophyta</taxon>
        <taxon>Magnoliopsida</taxon>
        <taxon>eudicotyledons</taxon>
        <taxon>Gunneridae</taxon>
        <taxon>Pentapetalae</taxon>
        <taxon>asterids</taxon>
        <taxon>campanulids</taxon>
        <taxon>Asterales</taxon>
        <taxon>Asteraceae</taxon>
        <taxon>Cichorioideae</taxon>
        <taxon>Cichorieae</taxon>
        <taxon>Lactucinae</taxon>
        <taxon>Lactuca</taxon>
    </lineage>
</organism>
<dbReference type="EMBL" id="CAKMRJ010001112">
    <property type="protein sequence ID" value="CAH1421992.1"/>
    <property type="molecule type" value="Genomic_DNA"/>
</dbReference>
<evidence type="ECO:0000313" key="1">
    <source>
        <dbReference type="EMBL" id="CAH1421992.1"/>
    </source>
</evidence>
<dbReference type="Proteomes" id="UP001157418">
    <property type="component" value="Unassembled WGS sequence"/>
</dbReference>
<evidence type="ECO:0000313" key="2">
    <source>
        <dbReference type="Proteomes" id="UP001157418"/>
    </source>
</evidence>
<keyword evidence="2" id="KW-1185">Reference proteome</keyword>
<accession>A0AAU9M5L0</accession>
<reference evidence="1 2" key="1">
    <citation type="submission" date="2022-01" db="EMBL/GenBank/DDBJ databases">
        <authorList>
            <person name="Xiong W."/>
            <person name="Schranz E."/>
        </authorList>
    </citation>
    <scope>NUCLEOTIDE SEQUENCE [LARGE SCALE GENOMIC DNA]</scope>
</reference>
<name>A0AAU9M5L0_9ASTR</name>
<gene>
    <name evidence="1" type="ORF">LVIROSA_LOCUS9357</name>
</gene>
<sequence>MKLDLDYIFQKLRSLTANITTLWVGENDFRNCPYSQAKFSSFYSKQQSLNLKEVIHIVEKKIFNFFTYIPVRTVMITGQRRGPGHLLQWCLGGYFFLWCSKGCAIFVEHLWLFVYL</sequence>
<dbReference type="AlphaFoldDB" id="A0AAU9M5L0"/>
<protein>
    <submittedName>
        <fullName evidence="1">Uncharacterized protein</fullName>
    </submittedName>
</protein>
<comment type="caution">
    <text evidence="1">The sequence shown here is derived from an EMBL/GenBank/DDBJ whole genome shotgun (WGS) entry which is preliminary data.</text>
</comment>
<proteinExistence type="predicted"/>